<evidence type="ECO:0000313" key="3">
    <source>
        <dbReference type="Proteomes" id="UP000298460"/>
    </source>
</evidence>
<dbReference type="EMBL" id="SPQQ01000012">
    <property type="protein sequence ID" value="TGE35680.1"/>
    <property type="molecule type" value="Genomic_DNA"/>
</dbReference>
<evidence type="ECO:0000256" key="1">
    <source>
        <dbReference type="SAM" id="Phobius"/>
    </source>
</evidence>
<proteinExistence type="predicted"/>
<name>A0A4Z0QZ14_9FIRM</name>
<comment type="caution">
    <text evidence="2">The sequence shown here is derived from an EMBL/GenBank/DDBJ whole genome shotgun (WGS) entry which is preliminary data.</text>
</comment>
<gene>
    <name evidence="2" type="ORF">E4K67_24475</name>
</gene>
<keyword evidence="3" id="KW-1185">Reference proteome</keyword>
<dbReference type="RefSeq" id="WP_135551539.1">
    <property type="nucleotide sequence ID" value="NZ_SPQQ01000012.1"/>
</dbReference>
<dbReference type="AlphaFoldDB" id="A0A4Z0QZ14"/>
<protein>
    <submittedName>
        <fullName evidence="2">Uncharacterized protein</fullName>
    </submittedName>
</protein>
<sequence>MNSHKKTIDDLFISVGQVVGIYVFVIVLERALWKTQLKYEEAAMIEISEDGVSVQELFEIEQDRAVLVADEFLINIVNTLGHLVGKQLAKQLTEELDVSNIEEK</sequence>
<evidence type="ECO:0000313" key="2">
    <source>
        <dbReference type="EMBL" id="TGE35680.1"/>
    </source>
</evidence>
<dbReference type="Proteomes" id="UP000298460">
    <property type="component" value="Unassembled WGS sequence"/>
</dbReference>
<accession>A0A4Z0QZ14</accession>
<dbReference type="OrthoDB" id="1798655at2"/>
<keyword evidence="1" id="KW-0472">Membrane</keyword>
<reference evidence="2 3" key="1">
    <citation type="submission" date="2019-03" db="EMBL/GenBank/DDBJ databases">
        <title>Draft Genome Sequence of Desulfosporosinus fructosivorans Strain 63.6F, Isolated from Marine Sediment in the Baltic Sea.</title>
        <authorList>
            <person name="Hausmann B."/>
            <person name="Vandieken V."/>
            <person name="Pjevac P."/>
            <person name="Schreck K."/>
            <person name="Herbold C.W."/>
            <person name="Loy A."/>
        </authorList>
    </citation>
    <scope>NUCLEOTIDE SEQUENCE [LARGE SCALE GENOMIC DNA]</scope>
    <source>
        <strain evidence="2 3">63.6F</strain>
    </source>
</reference>
<feature type="transmembrane region" description="Helical" evidence="1">
    <location>
        <begin position="12"/>
        <end position="28"/>
    </location>
</feature>
<keyword evidence="1" id="KW-0812">Transmembrane</keyword>
<keyword evidence="1" id="KW-1133">Transmembrane helix</keyword>
<organism evidence="2 3">
    <name type="scientific">Desulfosporosinus fructosivorans</name>
    <dbReference type="NCBI Taxonomy" id="2018669"/>
    <lineage>
        <taxon>Bacteria</taxon>
        <taxon>Bacillati</taxon>
        <taxon>Bacillota</taxon>
        <taxon>Clostridia</taxon>
        <taxon>Eubacteriales</taxon>
        <taxon>Desulfitobacteriaceae</taxon>
        <taxon>Desulfosporosinus</taxon>
    </lineage>
</organism>